<evidence type="ECO:0000313" key="4">
    <source>
        <dbReference type="WBParaSite" id="Csp11.Scaffold509.g2523.t1"/>
    </source>
</evidence>
<sequence>MSPLVAQLFSILYRFLKFLFLQILVQIEQERPPLPLLRLPQLAYKNVIDMMTACEQVTLSLCSRKTYAIVKNTRHRPKSLELWLNEYNLLDVATGPYKTTNSKRNFSALIGVTKKWRCFNPEETVMIKGNRVHVRLITDSDGKQFLGTFWEDENTGLRTIADYVCDLFRVDLFCVMLENDHRRMFDWLRNRQSFVNIFGIGDRNQISDEDYCYGRRRINAISLL</sequence>
<evidence type="ECO:0000259" key="2">
    <source>
        <dbReference type="PROSITE" id="PS50181"/>
    </source>
</evidence>
<dbReference type="WBParaSite" id="Csp11.Scaffold509.g2523.t1">
    <property type="protein sequence ID" value="Csp11.Scaffold509.g2523.t1"/>
    <property type="gene ID" value="Csp11.Scaffold509.g2523"/>
</dbReference>
<evidence type="ECO:0000256" key="1">
    <source>
        <dbReference type="SAM" id="SignalP"/>
    </source>
</evidence>
<protein>
    <submittedName>
        <fullName evidence="4">F-box domain-containing protein</fullName>
    </submittedName>
</protein>
<name>A0A1I7T585_9PELO</name>
<dbReference type="PANTHER" id="PTHR21503:SF8">
    <property type="entry name" value="F-BOX ASSOCIATED DOMAIN-CONTAINING PROTEIN-RELATED"/>
    <property type="match status" value="1"/>
</dbReference>
<feature type="domain" description="F-box" evidence="2">
    <location>
        <begin position="33"/>
        <end position="86"/>
    </location>
</feature>
<evidence type="ECO:0000313" key="3">
    <source>
        <dbReference type="Proteomes" id="UP000095282"/>
    </source>
</evidence>
<dbReference type="Proteomes" id="UP000095282">
    <property type="component" value="Unplaced"/>
</dbReference>
<organism evidence="3 4">
    <name type="scientific">Caenorhabditis tropicalis</name>
    <dbReference type="NCBI Taxonomy" id="1561998"/>
    <lineage>
        <taxon>Eukaryota</taxon>
        <taxon>Metazoa</taxon>
        <taxon>Ecdysozoa</taxon>
        <taxon>Nematoda</taxon>
        <taxon>Chromadorea</taxon>
        <taxon>Rhabditida</taxon>
        <taxon>Rhabditina</taxon>
        <taxon>Rhabditomorpha</taxon>
        <taxon>Rhabditoidea</taxon>
        <taxon>Rhabditidae</taxon>
        <taxon>Peloderinae</taxon>
        <taxon>Caenorhabditis</taxon>
    </lineage>
</organism>
<reference evidence="4" key="1">
    <citation type="submission" date="2016-11" db="UniProtKB">
        <authorList>
            <consortium name="WormBaseParasite"/>
        </authorList>
    </citation>
    <scope>IDENTIFICATION</scope>
</reference>
<dbReference type="InterPro" id="IPR001810">
    <property type="entry name" value="F-box_dom"/>
</dbReference>
<accession>A0A1I7T585</accession>
<dbReference type="PANTHER" id="PTHR21503">
    <property type="entry name" value="F-BOX-CONTAINING HYPOTHETICAL PROTEIN C.ELEGANS"/>
    <property type="match status" value="1"/>
</dbReference>
<dbReference type="PROSITE" id="PS50181">
    <property type="entry name" value="FBOX"/>
    <property type="match status" value="1"/>
</dbReference>
<feature type="chain" id="PRO_5009307063" evidence="1">
    <location>
        <begin position="28"/>
        <end position="224"/>
    </location>
</feature>
<keyword evidence="3" id="KW-1185">Reference proteome</keyword>
<dbReference type="AlphaFoldDB" id="A0A1I7T585"/>
<feature type="signal peptide" evidence="1">
    <location>
        <begin position="1"/>
        <end position="27"/>
    </location>
</feature>
<keyword evidence="1" id="KW-0732">Signal</keyword>
<proteinExistence type="predicted"/>
<dbReference type="Pfam" id="PF00646">
    <property type="entry name" value="F-box"/>
    <property type="match status" value="1"/>
</dbReference>